<name>A0A9D1KFI3_9FIRM</name>
<gene>
    <name evidence="2" type="ORF">IAB60_04310</name>
</gene>
<keyword evidence="1" id="KW-0812">Transmembrane</keyword>
<dbReference type="PANTHER" id="PTHR37314">
    <property type="entry name" value="SLR0142 PROTEIN"/>
    <property type="match status" value="1"/>
</dbReference>
<evidence type="ECO:0000313" key="3">
    <source>
        <dbReference type="Proteomes" id="UP000886860"/>
    </source>
</evidence>
<comment type="caution">
    <text evidence="2">The sequence shown here is derived from an EMBL/GenBank/DDBJ whole genome shotgun (WGS) entry which is preliminary data.</text>
</comment>
<proteinExistence type="predicted"/>
<dbReference type="InterPro" id="IPR010699">
    <property type="entry name" value="DUF1275"/>
</dbReference>
<dbReference type="AlphaFoldDB" id="A0A9D1KFI3"/>
<organism evidence="2 3">
    <name type="scientific">Candidatus Caccovicinus merdipullorum</name>
    <dbReference type="NCBI Taxonomy" id="2840724"/>
    <lineage>
        <taxon>Bacteria</taxon>
        <taxon>Bacillati</taxon>
        <taxon>Bacillota</taxon>
        <taxon>Clostridia</taxon>
        <taxon>Eubacteriales</taxon>
        <taxon>Candidatus Caccovicinus</taxon>
    </lineage>
</organism>
<reference evidence="2" key="1">
    <citation type="submission" date="2020-10" db="EMBL/GenBank/DDBJ databases">
        <authorList>
            <person name="Gilroy R."/>
        </authorList>
    </citation>
    <scope>NUCLEOTIDE SEQUENCE</scope>
    <source>
        <strain evidence="2">CHK123-3438</strain>
    </source>
</reference>
<keyword evidence="1" id="KW-0472">Membrane</keyword>
<protein>
    <submittedName>
        <fullName evidence="2">DUF1275 domain-containing protein</fullName>
    </submittedName>
</protein>
<dbReference type="PANTHER" id="PTHR37314:SF4">
    <property type="entry name" value="UPF0700 TRANSMEMBRANE PROTEIN YOAK"/>
    <property type="match status" value="1"/>
</dbReference>
<feature type="transmembrane region" description="Helical" evidence="1">
    <location>
        <begin position="59"/>
        <end position="78"/>
    </location>
</feature>
<accession>A0A9D1KFI3</accession>
<feature type="transmembrane region" description="Helical" evidence="1">
    <location>
        <begin position="168"/>
        <end position="190"/>
    </location>
</feature>
<sequence>MKALFCKESDVVLHWTMSVVGGFLGTYAILTHNGTFGSAETGNMMELAVEVTSLELDTVAVRLLAFLVFGAAIVISYLLTTYSKWNMRKLAIWIDAIGLLTTVFLPDSLDPIAGLYPIFFCAAFQWGTYCGAEGYNSASIFITNNYKQLLLAWTRYFIEKDRKLLAKAVLYSMTVVSFFAGACIGCFSVYSWGKYGAFVCLIPLVAARLLLWAGEKGSF</sequence>
<keyword evidence="1" id="KW-1133">Transmembrane helix</keyword>
<evidence type="ECO:0000313" key="2">
    <source>
        <dbReference type="EMBL" id="HIT41321.1"/>
    </source>
</evidence>
<feature type="transmembrane region" description="Helical" evidence="1">
    <location>
        <begin position="12"/>
        <end position="30"/>
    </location>
</feature>
<feature type="transmembrane region" description="Helical" evidence="1">
    <location>
        <begin position="196"/>
        <end position="214"/>
    </location>
</feature>
<dbReference type="Proteomes" id="UP000886860">
    <property type="component" value="Unassembled WGS sequence"/>
</dbReference>
<dbReference type="EMBL" id="DVKS01000070">
    <property type="protein sequence ID" value="HIT41321.1"/>
    <property type="molecule type" value="Genomic_DNA"/>
</dbReference>
<reference evidence="2" key="2">
    <citation type="journal article" date="2021" name="PeerJ">
        <title>Extensive microbial diversity within the chicken gut microbiome revealed by metagenomics and culture.</title>
        <authorList>
            <person name="Gilroy R."/>
            <person name="Ravi A."/>
            <person name="Getino M."/>
            <person name="Pursley I."/>
            <person name="Horton D.L."/>
            <person name="Alikhan N.F."/>
            <person name="Baker D."/>
            <person name="Gharbi K."/>
            <person name="Hall N."/>
            <person name="Watson M."/>
            <person name="Adriaenssens E.M."/>
            <person name="Foster-Nyarko E."/>
            <person name="Jarju S."/>
            <person name="Secka A."/>
            <person name="Antonio M."/>
            <person name="Oren A."/>
            <person name="Chaudhuri R.R."/>
            <person name="La Ragione R."/>
            <person name="Hildebrand F."/>
            <person name="Pallen M.J."/>
        </authorList>
    </citation>
    <scope>NUCLEOTIDE SEQUENCE</scope>
    <source>
        <strain evidence="2">CHK123-3438</strain>
    </source>
</reference>
<dbReference type="Pfam" id="PF06912">
    <property type="entry name" value="DUF1275"/>
    <property type="match status" value="1"/>
</dbReference>
<evidence type="ECO:0000256" key="1">
    <source>
        <dbReference type="SAM" id="Phobius"/>
    </source>
</evidence>